<evidence type="ECO:0000313" key="2">
    <source>
        <dbReference type="EMBL" id="AAY79311.1"/>
    </source>
</evidence>
<dbReference type="AlphaFoldDB" id="Q2KKR9"/>
<sequence length="74" mass="8700">QTTEQDTQWTEMEVSDSFNAFMEDVERDEHGRMDQNKETDSEGEIKLDNMDKDRGGRGQRRRRTLKVKPNLEGP</sequence>
<feature type="compositionally biased region" description="Basic residues" evidence="1">
    <location>
        <begin position="57"/>
        <end position="66"/>
    </location>
</feature>
<feature type="non-terminal residue" evidence="2">
    <location>
        <position position="74"/>
    </location>
</feature>
<proteinExistence type="evidence at transcript level"/>
<evidence type="ECO:0000256" key="1">
    <source>
        <dbReference type="SAM" id="MobiDB-lite"/>
    </source>
</evidence>
<organism evidence="2">
    <name type="scientific">Siniperca chuatsi</name>
    <name type="common">Mandarin fish</name>
    <dbReference type="NCBI Taxonomy" id="119488"/>
    <lineage>
        <taxon>Eukaryota</taxon>
        <taxon>Metazoa</taxon>
        <taxon>Chordata</taxon>
        <taxon>Craniata</taxon>
        <taxon>Vertebrata</taxon>
        <taxon>Euteleostomi</taxon>
        <taxon>Actinopterygii</taxon>
        <taxon>Neopterygii</taxon>
        <taxon>Teleostei</taxon>
        <taxon>Neoteleostei</taxon>
        <taxon>Acanthomorphata</taxon>
        <taxon>Eupercaria</taxon>
        <taxon>Centrarchiformes</taxon>
        <taxon>Centrarchoidei</taxon>
        <taxon>Sinipercidae</taxon>
        <taxon>Siniperca</taxon>
    </lineage>
</organism>
<feature type="compositionally biased region" description="Basic and acidic residues" evidence="1">
    <location>
        <begin position="27"/>
        <end position="56"/>
    </location>
</feature>
<name>Q2KKR9_SINCH</name>
<dbReference type="EMBL" id="AY909504">
    <property type="protein sequence ID" value="AAY79311.1"/>
    <property type="molecule type" value="mRNA"/>
</dbReference>
<feature type="region of interest" description="Disordered" evidence="1">
    <location>
        <begin position="1"/>
        <end position="74"/>
    </location>
</feature>
<protein>
    <submittedName>
        <fullName evidence="2">Gag-like protein</fullName>
    </submittedName>
</protein>
<feature type="non-terminal residue" evidence="2">
    <location>
        <position position="1"/>
    </location>
</feature>
<feature type="compositionally biased region" description="Polar residues" evidence="1">
    <location>
        <begin position="1"/>
        <end position="10"/>
    </location>
</feature>
<reference evidence="2" key="1">
    <citation type="submission" date="2005-01" db="EMBL/GenBank/DDBJ databases">
        <title>Identification of Genes Involved in the Response of Siniperca chuatsi Infected with ISKNV Using Suppression Subtractive Hybridization.</title>
        <authorList>
            <person name="He W."/>
            <person name="Yin Z.X."/>
            <person name="Chen W.J."/>
            <person name="Guan H.J."/>
            <person name="Huo W.L."/>
            <person name="Li Y."/>
            <person name="He J.G."/>
        </authorList>
    </citation>
    <scope>NUCLEOTIDE SEQUENCE</scope>
</reference>
<accession>Q2KKR9</accession>